<evidence type="ECO:0000313" key="6">
    <source>
        <dbReference type="EMBL" id="SNZ02868.1"/>
    </source>
</evidence>
<feature type="domain" description="Cytochrome c" evidence="5">
    <location>
        <begin position="16"/>
        <end position="118"/>
    </location>
</feature>
<gene>
    <name evidence="6" type="ORF">SAMN06265182_0231</name>
</gene>
<protein>
    <submittedName>
        <fullName evidence="6">Cytochrome C oxidase, cbb3-type, subunit III</fullName>
    </submittedName>
</protein>
<name>A0A285N0K4_9AQUI</name>
<reference evidence="7" key="1">
    <citation type="submission" date="2017-09" db="EMBL/GenBank/DDBJ databases">
        <authorList>
            <person name="Varghese N."/>
            <person name="Submissions S."/>
        </authorList>
    </citation>
    <scope>NUCLEOTIDE SEQUENCE [LARGE SCALE GENOMIC DNA]</scope>
    <source>
        <strain evidence="7">DSM 15103</strain>
    </source>
</reference>
<dbReference type="AlphaFoldDB" id="A0A285N0K4"/>
<evidence type="ECO:0000256" key="4">
    <source>
        <dbReference type="PROSITE-ProRule" id="PRU00433"/>
    </source>
</evidence>
<keyword evidence="2 4" id="KW-0479">Metal-binding</keyword>
<proteinExistence type="predicted"/>
<evidence type="ECO:0000256" key="3">
    <source>
        <dbReference type="ARBA" id="ARBA00023004"/>
    </source>
</evidence>
<dbReference type="InterPro" id="IPR036909">
    <property type="entry name" value="Cyt_c-like_dom_sf"/>
</dbReference>
<dbReference type="Gene3D" id="1.10.760.10">
    <property type="entry name" value="Cytochrome c-like domain"/>
    <property type="match status" value="1"/>
</dbReference>
<evidence type="ECO:0000259" key="5">
    <source>
        <dbReference type="PROSITE" id="PS51007"/>
    </source>
</evidence>
<dbReference type="Pfam" id="PF13442">
    <property type="entry name" value="Cytochrome_CBB3"/>
    <property type="match status" value="1"/>
</dbReference>
<dbReference type="Proteomes" id="UP000219036">
    <property type="component" value="Unassembled WGS sequence"/>
</dbReference>
<accession>A0A285N0K4</accession>
<dbReference type="PROSITE" id="PS51007">
    <property type="entry name" value="CYTC"/>
    <property type="match status" value="1"/>
</dbReference>
<dbReference type="GO" id="GO:0046872">
    <property type="term" value="F:metal ion binding"/>
    <property type="evidence" value="ECO:0007669"/>
    <property type="project" value="UniProtKB-KW"/>
</dbReference>
<sequence length="119" mass="14001">MSRVAIVFFLLVFNAFAQEYGYQIYRQYCASCHAEKLETGSDQSTIKAPPIDALTRQIKYFYRTKDKFTEYLVDYISDPSPEKSVCKPCIERWGVMPPVKDLTEEEKQSVALWMYKNFR</sequence>
<evidence type="ECO:0000313" key="7">
    <source>
        <dbReference type="Proteomes" id="UP000219036"/>
    </source>
</evidence>
<keyword evidence="3 4" id="KW-0408">Iron</keyword>
<keyword evidence="7" id="KW-1185">Reference proteome</keyword>
<dbReference type="EMBL" id="OBEI01000001">
    <property type="protein sequence ID" value="SNZ02868.1"/>
    <property type="molecule type" value="Genomic_DNA"/>
</dbReference>
<dbReference type="InterPro" id="IPR009056">
    <property type="entry name" value="Cyt_c-like_dom"/>
</dbReference>
<evidence type="ECO:0000256" key="1">
    <source>
        <dbReference type="ARBA" id="ARBA00022617"/>
    </source>
</evidence>
<dbReference type="GO" id="GO:0009055">
    <property type="term" value="F:electron transfer activity"/>
    <property type="evidence" value="ECO:0007669"/>
    <property type="project" value="InterPro"/>
</dbReference>
<dbReference type="SUPFAM" id="SSF46626">
    <property type="entry name" value="Cytochrome c"/>
    <property type="match status" value="1"/>
</dbReference>
<evidence type="ECO:0000256" key="2">
    <source>
        <dbReference type="ARBA" id="ARBA00022723"/>
    </source>
</evidence>
<dbReference type="RefSeq" id="WP_180753920.1">
    <property type="nucleotide sequence ID" value="NZ_OBEI01000001.1"/>
</dbReference>
<keyword evidence="1 4" id="KW-0349">Heme</keyword>
<dbReference type="GO" id="GO:0020037">
    <property type="term" value="F:heme binding"/>
    <property type="evidence" value="ECO:0007669"/>
    <property type="project" value="InterPro"/>
</dbReference>
<organism evidence="6 7">
    <name type="scientific">Persephonella hydrogeniphila</name>
    <dbReference type="NCBI Taxonomy" id="198703"/>
    <lineage>
        <taxon>Bacteria</taxon>
        <taxon>Pseudomonadati</taxon>
        <taxon>Aquificota</taxon>
        <taxon>Aquificia</taxon>
        <taxon>Aquificales</taxon>
        <taxon>Hydrogenothermaceae</taxon>
        <taxon>Persephonella</taxon>
    </lineage>
</organism>